<dbReference type="AlphaFoldDB" id="A0A8S9YFL2"/>
<comment type="caution">
    <text evidence="2">The sequence shown here is derived from an EMBL/GenBank/DDBJ whole genome shotgun (WGS) entry which is preliminary data.</text>
</comment>
<dbReference type="PANTHER" id="PTHR21274:SF0">
    <property type="entry name" value="MECKELIN"/>
    <property type="match status" value="1"/>
</dbReference>
<dbReference type="GO" id="GO:0060271">
    <property type="term" value="P:cilium assembly"/>
    <property type="evidence" value="ECO:0007669"/>
    <property type="project" value="InterPro"/>
</dbReference>
<evidence type="ECO:0008006" key="4">
    <source>
        <dbReference type="Google" id="ProtNLM"/>
    </source>
</evidence>
<keyword evidence="1" id="KW-0812">Transmembrane</keyword>
<keyword evidence="3" id="KW-1185">Reference proteome</keyword>
<protein>
    <recommendedName>
        <fullName evidence="4">Meckelin</fullName>
    </recommendedName>
</protein>
<dbReference type="GO" id="GO:0036038">
    <property type="term" value="C:MKS complex"/>
    <property type="evidence" value="ECO:0007669"/>
    <property type="project" value="InterPro"/>
</dbReference>
<name>A0A8S9YFL2_9TREM</name>
<organism evidence="2 3">
    <name type="scientific">Paragonimus skrjabini miyazakii</name>
    <dbReference type="NCBI Taxonomy" id="59628"/>
    <lineage>
        <taxon>Eukaryota</taxon>
        <taxon>Metazoa</taxon>
        <taxon>Spiralia</taxon>
        <taxon>Lophotrochozoa</taxon>
        <taxon>Platyhelminthes</taxon>
        <taxon>Trematoda</taxon>
        <taxon>Digenea</taxon>
        <taxon>Plagiorchiida</taxon>
        <taxon>Troglotremata</taxon>
        <taxon>Troglotrematidae</taxon>
        <taxon>Paragonimus</taxon>
    </lineage>
</organism>
<reference evidence="2" key="1">
    <citation type="submission" date="2019-07" db="EMBL/GenBank/DDBJ databases">
        <title>Annotation for the trematode Paragonimus miyazaki's.</title>
        <authorList>
            <person name="Choi Y.-J."/>
        </authorList>
    </citation>
    <scope>NUCLEOTIDE SEQUENCE</scope>
    <source>
        <strain evidence="2">Japan</strain>
    </source>
</reference>
<feature type="transmembrane region" description="Helical" evidence="1">
    <location>
        <begin position="235"/>
        <end position="260"/>
    </location>
</feature>
<evidence type="ECO:0000256" key="1">
    <source>
        <dbReference type="SAM" id="Phobius"/>
    </source>
</evidence>
<keyword evidence="1" id="KW-0472">Membrane</keyword>
<dbReference type="InterPro" id="IPR019170">
    <property type="entry name" value="Meckelin"/>
</dbReference>
<evidence type="ECO:0000313" key="2">
    <source>
        <dbReference type="EMBL" id="KAF7232705.1"/>
    </source>
</evidence>
<dbReference type="Pfam" id="PF09773">
    <property type="entry name" value="Meckelin"/>
    <property type="match status" value="1"/>
</dbReference>
<gene>
    <name evidence="2" type="ORF">EG68_08993</name>
</gene>
<feature type="transmembrane region" description="Helical" evidence="1">
    <location>
        <begin position="36"/>
        <end position="63"/>
    </location>
</feature>
<dbReference type="Proteomes" id="UP000822476">
    <property type="component" value="Unassembled WGS sequence"/>
</dbReference>
<dbReference type="OrthoDB" id="419138at2759"/>
<feature type="transmembrane region" description="Helical" evidence="1">
    <location>
        <begin position="83"/>
        <end position="109"/>
    </location>
</feature>
<accession>A0A8S9YFL2</accession>
<proteinExistence type="predicted"/>
<sequence length="503" mass="56985">MGVICTMAACYGMIRTWLWSRRAGVLRLDGMLILKLILFVVGNVANGFLIVIYCVSIYFLIFYKLQTSFMVSLPNSDQFMVNYIAAAFALKCLDIAHLMAVQCTVDIFFMDWERPKFPTSKLIHRTGGDDPDLYNIDGTENEVYGESKGLVKMTTMKPTIPLRAPYEDSGISVWRTIYVANEWNEIQTHRKTQSPITYGAVLLFMQVIGFEKMASSDPYSAMASSSLEYQSEESRIFRIALILSIVLITGILQWFLLIVVWERCFEDKLRSFADLCSITNVSVFVLAQANFGYYIHGHCPTGRSDVDMGGLELMLATERSGNAPRRGIMADSDRHTYRMALPAALRKAFDRLHAPLQDISTSGPSRGPSDSVHYTTLNDVYQTLNRFLMRFISRDNTEGLRFKIVRKRALEDLLDGEFDDTSLEGLFYIDNGNSFGDVLFYGNEIQLFIFDALLFCLVDLLSQNLILDLAVTLIVGKLICILRGDLGRRNVVKKAVIHERFLL</sequence>
<dbReference type="PANTHER" id="PTHR21274">
    <property type="entry name" value="MECKELIN"/>
    <property type="match status" value="1"/>
</dbReference>
<dbReference type="EMBL" id="JTDE01021609">
    <property type="protein sequence ID" value="KAF7232705.1"/>
    <property type="molecule type" value="Genomic_DNA"/>
</dbReference>
<keyword evidence="1" id="KW-1133">Transmembrane helix</keyword>
<evidence type="ECO:0000313" key="3">
    <source>
        <dbReference type="Proteomes" id="UP000822476"/>
    </source>
</evidence>